<proteinExistence type="predicted"/>
<dbReference type="Proteomes" id="UP000229730">
    <property type="component" value="Unassembled WGS sequence"/>
</dbReference>
<evidence type="ECO:0000313" key="4">
    <source>
        <dbReference type="Proteomes" id="UP000229730"/>
    </source>
</evidence>
<feature type="signal peptide" evidence="2">
    <location>
        <begin position="1"/>
        <end position="31"/>
    </location>
</feature>
<evidence type="ECO:0008006" key="5">
    <source>
        <dbReference type="Google" id="ProtNLM"/>
    </source>
</evidence>
<dbReference type="AlphaFoldDB" id="A0A2G4YV85"/>
<evidence type="ECO:0000256" key="2">
    <source>
        <dbReference type="SAM" id="SignalP"/>
    </source>
</evidence>
<feature type="transmembrane region" description="Helical" evidence="1">
    <location>
        <begin position="182"/>
        <end position="201"/>
    </location>
</feature>
<comment type="caution">
    <text evidence="3">The sequence shown here is derived from an EMBL/GenBank/DDBJ whole genome shotgun (WGS) entry which is preliminary data.</text>
</comment>
<evidence type="ECO:0000313" key="3">
    <source>
        <dbReference type="EMBL" id="PHZ86150.1"/>
    </source>
</evidence>
<evidence type="ECO:0000256" key="1">
    <source>
        <dbReference type="SAM" id="Phobius"/>
    </source>
</evidence>
<sequence length="206" mass="21835">MKKFNMSALRHLIIISLLSSVNLFTAQSASATALDIGTSSGSGCCQNLTRGYWFTAPVDFTITGLSLPGGPVTDSTIEVLKFNITPPQFSSTTNDFTSMGYWEDVASVTTSLAFSAGDIVGILGWADGFTTYRDTNGDYDTSLGGQAITLARLGFQDLGQAHDVWTETGTIGMINMEYTTTVVEPAPLALLGLGLLGLGLARKRRG</sequence>
<protein>
    <recommendedName>
        <fullName evidence="5">PEP-CTERM protein-sorting domain-containing protein</fullName>
    </recommendedName>
</protein>
<keyword evidence="1" id="KW-0812">Transmembrane</keyword>
<gene>
    <name evidence="3" type="ORF">CRD36_05625</name>
</gene>
<keyword evidence="2" id="KW-0732">Signal</keyword>
<keyword evidence="1" id="KW-0472">Membrane</keyword>
<dbReference type="InParanoid" id="A0A2G4YV85"/>
<keyword evidence="1" id="KW-1133">Transmembrane helix</keyword>
<accession>A0A2G4YV85</accession>
<dbReference type="EMBL" id="PDEM01000009">
    <property type="protein sequence ID" value="PHZ86150.1"/>
    <property type="molecule type" value="Genomic_DNA"/>
</dbReference>
<name>A0A2G4YV85_9PROT</name>
<dbReference type="RefSeq" id="WP_099471734.1">
    <property type="nucleotide sequence ID" value="NZ_CP041025.1"/>
</dbReference>
<reference evidence="3 4" key="1">
    <citation type="submission" date="2017-10" db="EMBL/GenBank/DDBJ databases">
        <title>Frigbacter circumglobatus gen. nov. sp. nov., isolated from sediment cultured in situ.</title>
        <authorList>
            <person name="Zhao Z."/>
        </authorList>
    </citation>
    <scope>NUCLEOTIDE SEQUENCE [LARGE SCALE GENOMIC DNA]</scope>
    <source>
        <strain evidence="3 4">ZYL</strain>
    </source>
</reference>
<organism evidence="3 4">
    <name type="scientific">Paremcibacter congregatus</name>
    <dbReference type="NCBI Taxonomy" id="2043170"/>
    <lineage>
        <taxon>Bacteria</taxon>
        <taxon>Pseudomonadati</taxon>
        <taxon>Pseudomonadota</taxon>
        <taxon>Alphaproteobacteria</taxon>
        <taxon>Emcibacterales</taxon>
        <taxon>Emcibacteraceae</taxon>
        <taxon>Paremcibacter</taxon>
    </lineage>
</organism>
<dbReference type="OrthoDB" id="8480089at2"/>
<feature type="chain" id="PRO_5013761046" description="PEP-CTERM protein-sorting domain-containing protein" evidence="2">
    <location>
        <begin position="32"/>
        <end position="206"/>
    </location>
</feature>
<keyword evidence="4" id="KW-1185">Reference proteome</keyword>